<dbReference type="SUPFAM" id="SSF57667">
    <property type="entry name" value="beta-beta-alpha zinc fingers"/>
    <property type="match status" value="4"/>
</dbReference>
<organism evidence="14 15">
    <name type="scientific">Schizosaccharomyces osmophilus</name>
    <dbReference type="NCBI Taxonomy" id="2545709"/>
    <lineage>
        <taxon>Eukaryota</taxon>
        <taxon>Fungi</taxon>
        <taxon>Dikarya</taxon>
        <taxon>Ascomycota</taxon>
        <taxon>Taphrinomycotina</taxon>
        <taxon>Schizosaccharomycetes</taxon>
        <taxon>Schizosaccharomycetales</taxon>
        <taxon>Schizosaccharomycetaceae</taxon>
        <taxon>Schizosaccharomyces</taxon>
    </lineage>
</organism>
<dbReference type="GO" id="GO:0005654">
    <property type="term" value="C:nucleoplasm"/>
    <property type="evidence" value="ECO:0007669"/>
    <property type="project" value="UniProtKB-SubCell"/>
</dbReference>
<feature type="domain" description="C2H2-type" evidence="13">
    <location>
        <begin position="77"/>
        <end position="106"/>
    </location>
</feature>
<dbReference type="Gene3D" id="3.30.160.60">
    <property type="entry name" value="Classic Zinc Finger"/>
    <property type="match status" value="7"/>
</dbReference>
<evidence type="ECO:0000256" key="2">
    <source>
        <dbReference type="ARBA" id="ARBA00004642"/>
    </source>
</evidence>
<dbReference type="Proteomes" id="UP001212411">
    <property type="component" value="Chromosome 2"/>
</dbReference>
<feature type="domain" description="C2H2-type" evidence="13">
    <location>
        <begin position="47"/>
        <end position="76"/>
    </location>
</feature>
<name>A0AAF0AWZ0_9SCHI</name>
<feature type="domain" description="C2H2-type" evidence="13">
    <location>
        <begin position="107"/>
        <end position="137"/>
    </location>
</feature>
<keyword evidence="3" id="KW-1017">Isopeptide bond</keyword>
<evidence type="ECO:0000313" key="14">
    <source>
        <dbReference type="EMBL" id="WBW73369.1"/>
    </source>
</evidence>
<gene>
    <name evidence="14" type="primary">sfc2</name>
    <name evidence="14" type="ORF">SOMG_03871</name>
</gene>
<evidence type="ECO:0000256" key="5">
    <source>
        <dbReference type="ARBA" id="ARBA00022771"/>
    </source>
</evidence>
<feature type="domain" description="C2H2-type" evidence="13">
    <location>
        <begin position="138"/>
        <end position="163"/>
    </location>
</feature>
<evidence type="ECO:0000256" key="3">
    <source>
        <dbReference type="ARBA" id="ARBA00022499"/>
    </source>
</evidence>
<dbReference type="AlphaFoldDB" id="A0AAF0AWZ0"/>
<evidence type="ECO:0000256" key="9">
    <source>
        <dbReference type="ARBA" id="ARBA00023163"/>
    </source>
</evidence>
<keyword evidence="6" id="KW-0862">Zinc</keyword>
<evidence type="ECO:0000256" key="7">
    <source>
        <dbReference type="ARBA" id="ARBA00022843"/>
    </source>
</evidence>
<accession>A0AAF0AWZ0</accession>
<keyword evidence="15" id="KW-1185">Reference proteome</keyword>
<reference evidence="14 15" key="1">
    <citation type="journal article" date="2023" name="G3 (Bethesda)">
        <title>A high-quality reference genome for the fission yeast Schizosaccharomyces osmophilus.</title>
        <authorList>
            <person name="Jia G.S."/>
            <person name="Zhang W.C."/>
            <person name="Liang Y."/>
            <person name="Liu X.H."/>
            <person name="Rhind N."/>
            <person name="Pidoux A."/>
            <person name="Brysch-Herzberg M."/>
            <person name="Du L.L."/>
        </authorList>
    </citation>
    <scope>NUCLEOTIDE SEQUENCE [LARGE SCALE GENOMIC DNA]</scope>
    <source>
        <strain evidence="14 15">CBS 15793</strain>
    </source>
</reference>
<feature type="domain" description="C2H2-type" evidence="13">
    <location>
        <begin position="230"/>
        <end position="260"/>
    </location>
</feature>
<dbReference type="FunFam" id="3.30.160.60:FF:000063">
    <property type="entry name" value="Wilms tumor 1-KTS isoform"/>
    <property type="match status" value="1"/>
</dbReference>
<evidence type="ECO:0000313" key="15">
    <source>
        <dbReference type="Proteomes" id="UP001212411"/>
    </source>
</evidence>
<keyword evidence="9" id="KW-0804">Transcription</keyword>
<dbReference type="PROSITE" id="PS00028">
    <property type="entry name" value="ZINC_FINGER_C2H2_1"/>
    <property type="match status" value="7"/>
</dbReference>
<dbReference type="EMBL" id="CP115612">
    <property type="protein sequence ID" value="WBW73369.1"/>
    <property type="molecule type" value="Genomic_DNA"/>
</dbReference>
<dbReference type="KEGG" id="som:SOMG_03871"/>
<evidence type="ECO:0000256" key="1">
    <source>
        <dbReference type="ARBA" id="ARBA00004604"/>
    </source>
</evidence>
<keyword evidence="7" id="KW-0832">Ubl conjugation</keyword>
<evidence type="ECO:0000256" key="10">
    <source>
        <dbReference type="ARBA" id="ARBA00023242"/>
    </source>
</evidence>
<dbReference type="PANTHER" id="PTHR46179:SF13">
    <property type="entry name" value="C2H2-TYPE DOMAIN-CONTAINING PROTEIN"/>
    <property type="match status" value="1"/>
</dbReference>
<dbReference type="GO" id="GO:0005730">
    <property type="term" value="C:nucleolus"/>
    <property type="evidence" value="ECO:0007669"/>
    <property type="project" value="UniProtKB-SubCell"/>
</dbReference>
<evidence type="ECO:0000256" key="12">
    <source>
        <dbReference type="PROSITE-ProRule" id="PRU00042"/>
    </source>
</evidence>
<evidence type="ECO:0000256" key="6">
    <source>
        <dbReference type="ARBA" id="ARBA00022833"/>
    </source>
</evidence>
<dbReference type="InterPro" id="IPR036236">
    <property type="entry name" value="Znf_C2H2_sf"/>
</dbReference>
<dbReference type="RefSeq" id="XP_056037612.1">
    <property type="nucleotide sequence ID" value="XM_056182658.1"/>
</dbReference>
<keyword evidence="4" id="KW-0479">Metal-binding</keyword>
<comment type="subcellular location">
    <subcellularLocation>
        <location evidence="1">Nucleus</location>
        <location evidence="1">Nucleolus</location>
    </subcellularLocation>
    <subcellularLocation>
        <location evidence="2">Nucleus</location>
        <location evidence="2">Nucleoplasm</location>
    </subcellularLocation>
</comment>
<dbReference type="GeneID" id="80877347"/>
<dbReference type="InterPro" id="IPR051061">
    <property type="entry name" value="Zinc_finger_trans_reg"/>
</dbReference>
<dbReference type="PANTHER" id="PTHR46179">
    <property type="entry name" value="ZINC FINGER PROTEIN"/>
    <property type="match status" value="1"/>
</dbReference>
<evidence type="ECO:0000256" key="4">
    <source>
        <dbReference type="ARBA" id="ARBA00022723"/>
    </source>
</evidence>
<evidence type="ECO:0000259" key="13">
    <source>
        <dbReference type="PROSITE" id="PS50157"/>
    </source>
</evidence>
<dbReference type="SMART" id="SM00355">
    <property type="entry name" value="ZnF_C2H2"/>
    <property type="match status" value="10"/>
</dbReference>
<dbReference type="InterPro" id="IPR013087">
    <property type="entry name" value="Znf_C2H2_type"/>
</dbReference>
<keyword evidence="8" id="KW-0805">Transcription regulation</keyword>
<protein>
    <recommendedName>
        <fullName evidence="11">Wilms tumor protein homolog</fullName>
    </recommendedName>
</protein>
<feature type="domain" description="C2H2-type" evidence="13">
    <location>
        <begin position="17"/>
        <end position="46"/>
    </location>
</feature>
<dbReference type="GO" id="GO:0008270">
    <property type="term" value="F:zinc ion binding"/>
    <property type="evidence" value="ECO:0007669"/>
    <property type="project" value="UniProtKB-KW"/>
</dbReference>
<keyword evidence="5 12" id="KW-0863">Zinc-finger</keyword>
<dbReference type="GO" id="GO:0006357">
    <property type="term" value="P:regulation of transcription by RNA polymerase II"/>
    <property type="evidence" value="ECO:0007669"/>
    <property type="project" value="TreeGrafter"/>
</dbReference>
<proteinExistence type="predicted"/>
<evidence type="ECO:0000256" key="8">
    <source>
        <dbReference type="ARBA" id="ARBA00023015"/>
    </source>
</evidence>
<evidence type="ECO:0000256" key="11">
    <source>
        <dbReference type="ARBA" id="ARBA00069242"/>
    </source>
</evidence>
<dbReference type="Pfam" id="PF00096">
    <property type="entry name" value="zf-C2H2"/>
    <property type="match status" value="5"/>
</dbReference>
<keyword evidence="10" id="KW-0539">Nucleus</keyword>
<dbReference type="PROSITE" id="PS50157">
    <property type="entry name" value="ZINC_FINGER_C2H2_2"/>
    <property type="match status" value="6"/>
</dbReference>
<sequence length="384" mass="44282">MDREIEAKSQEGMKMAYACPFEECNKYYSRPSLLEQHLRTHSNERPYICEHSGCGKSFFRNSHLKSHQRSHTNIKPFTCGYEGCSSSFYTLQHLLRHEVIHKKPRPYFCTWEGCPERFAKHQQLRLHIANEHTHSSPFPCTVAGCAQGFATKQRLQNHIDRIHEKIVTYKCPHESCLDNPGFEKWSQLQGHIREAHVPTCYICKRRFRSAAHLRHHVALHMTTLEERKCLKCSYEGCSKSFTRGSALRKHVHVTHEGVLPFSCPNCGMKFGYKHMLQRHSEKSKCLESSASQEDATSRQNLPVIPADDREINLSHTTSDIEQVVNQLTGYGYEGNRLFPCPVPGCEFRFKRLYDLQRHATSCHELSTTEESTPNVEAVSSYPLS</sequence>